<gene>
    <name evidence="1" type="ORF">EVAR_84767_1</name>
</gene>
<reference evidence="1 2" key="1">
    <citation type="journal article" date="2019" name="Commun. Biol.">
        <title>The bagworm genome reveals a unique fibroin gene that provides high tensile strength.</title>
        <authorList>
            <person name="Kono N."/>
            <person name="Nakamura H."/>
            <person name="Ohtoshi R."/>
            <person name="Tomita M."/>
            <person name="Numata K."/>
            <person name="Arakawa K."/>
        </authorList>
    </citation>
    <scope>NUCLEOTIDE SEQUENCE [LARGE SCALE GENOMIC DNA]</scope>
</reference>
<dbReference type="Proteomes" id="UP000299102">
    <property type="component" value="Unassembled WGS sequence"/>
</dbReference>
<comment type="caution">
    <text evidence="1">The sequence shown here is derived from an EMBL/GenBank/DDBJ whole genome shotgun (WGS) entry which is preliminary data.</text>
</comment>
<keyword evidence="2" id="KW-1185">Reference proteome</keyword>
<evidence type="ECO:0000313" key="2">
    <source>
        <dbReference type="Proteomes" id="UP000299102"/>
    </source>
</evidence>
<dbReference type="AlphaFoldDB" id="A0A4C1U8V1"/>
<name>A0A4C1U8V1_EUMVA</name>
<dbReference type="EMBL" id="BGZK01000141">
    <property type="protein sequence ID" value="GBP22530.1"/>
    <property type="molecule type" value="Genomic_DNA"/>
</dbReference>
<accession>A0A4C1U8V1</accession>
<protein>
    <submittedName>
        <fullName evidence="1">Uncharacterized protein</fullName>
    </submittedName>
</protein>
<proteinExistence type="predicted"/>
<sequence>MRARFIFDVKIAGSKALEPVQTAVCYAALASSNGTSQKYLTNGYFALLNDIYESLMARRHGATALAEATYVRCKRF</sequence>
<evidence type="ECO:0000313" key="1">
    <source>
        <dbReference type="EMBL" id="GBP22530.1"/>
    </source>
</evidence>
<organism evidence="1 2">
    <name type="scientific">Eumeta variegata</name>
    <name type="common">Bagworm moth</name>
    <name type="synonym">Eumeta japonica</name>
    <dbReference type="NCBI Taxonomy" id="151549"/>
    <lineage>
        <taxon>Eukaryota</taxon>
        <taxon>Metazoa</taxon>
        <taxon>Ecdysozoa</taxon>
        <taxon>Arthropoda</taxon>
        <taxon>Hexapoda</taxon>
        <taxon>Insecta</taxon>
        <taxon>Pterygota</taxon>
        <taxon>Neoptera</taxon>
        <taxon>Endopterygota</taxon>
        <taxon>Lepidoptera</taxon>
        <taxon>Glossata</taxon>
        <taxon>Ditrysia</taxon>
        <taxon>Tineoidea</taxon>
        <taxon>Psychidae</taxon>
        <taxon>Oiketicinae</taxon>
        <taxon>Eumeta</taxon>
    </lineage>
</organism>